<evidence type="ECO:0000313" key="1">
    <source>
        <dbReference type="EMBL" id="PIW75535.1"/>
    </source>
</evidence>
<accession>A0A2M7IG96</accession>
<protein>
    <submittedName>
        <fullName evidence="1">Uncharacterized protein</fullName>
    </submittedName>
</protein>
<comment type="caution">
    <text evidence="1">The sequence shown here is derived from an EMBL/GenBank/DDBJ whole genome shotgun (WGS) entry which is preliminary data.</text>
</comment>
<proteinExistence type="predicted"/>
<dbReference type="EMBL" id="PFGX01000041">
    <property type="protein sequence ID" value="PIW75535.1"/>
    <property type="molecule type" value="Genomic_DNA"/>
</dbReference>
<reference evidence="2" key="1">
    <citation type="submission" date="2017-09" db="EMBL/GenBank/DDBJ databases">
        <title>Depth-based differentiation of microbial function through sediment-hosted aquifers and enrichment of novel symbionts in the deep terrestrial subsurface.</title>
        <authorList>
            <person name="Probst A.J."/>
            <person name="Ladd B."/>
            <person name="Jarett J.K."/>
            <person name="Geller-Mcgrath D.E."/>
            <person name="Sieber C.M.K."/>
            <person name="Emerson J.B."/>
            <person name="Anantharaman K."/>
            <person name="Thomas B.C."/>
            <person name="Malmstrom R."/>
            <person name="Stieglmeier M."/>
            <person name="Klingl A."/>
            <person name="Woyke T."/>
            <person name="Ryan C.M."/>
            <person name="Banfield J.F."/>
        </authorList>
    </citation>
    <scope>NUCLEOTIDE SEQUENCE [LARGE SCALE GENOMIC DNA]</scope>
</reference>
<dbReference type="AlphaFoldDB" id="A0A2M7IG96"/>
<gene>
    <name evidence="1" type="ORF">CO002_01470</name>
</gene>
<evidence type="ECO:0000313" key="2">
    <source>
        <dbReference type="Proteomes" id="UP000231280"/>
    </source>
</evidence>
<organism evidence="1 2">
    <name type="scientific">Candidatus Portnoybacteria bacterium CG_4_8_14_3_um_filter_44_10</name>
    <dbReference type="NCBI Taxonomy" id="1974802"/>
    <lineage>
        <taxon>Bacteria</taxon>
        <taxon>Candidatus Portnoyibacteriota</taxon>
    </lineage>
</organism>
<dbReference type="Proteomes" id="UP000231280">
    <property type="component" value="Unassembled WGS sequence"/>
</dbReference>
<name>A0A2M7IG96_9BACT</name>
<sequence>MGESVLRHENHYSSSKISGLISSAHHSPFAQSFKKNNALQSIRQLLSLELAPPKNEGVLQMAERLIKKEREGNVEVREKNWTFKFIVGVSAQAQRSCVRR</sequence>